<feature type="transmembrane region" description="Helical" evidence="1">
    <location>
        <begin position="439"/>
        <end position="459"/>
    </location>
</feature>
<feature type="transmembrane region" description="Helical" evidence="1">
    <location>
        <begin position="270"/>
        <end position="301"/>
    </location>
</feature>
<reference evidence="3 4" key="1">
    <citation type="journal article" date="2016" name="Nat. Commun.">
        <title>Thousands of microbial genomes shed light on interconnected biogeochemical processes in an aquifer system.</title>
        <authorList>
            <person name="Anantharaman K."/>
            <person name="Brown C.T."/>
            <person name="Hug L.A."/>
            <person name="Sharon I."/>
            <person name="Castelle C.J."/>
            <person name="Probst A.J."/>
            <person name="Thomas B.C."/>
            <person name="Singh A."/>
            <person name="Wilkins M.J."/>
            <person name="Karaoz U."/>
            <person name="Brodie E.L."/>
            <person name="Williams K.H."/>
            <person name="Hubbard S.S."/>
            <person name="Banfield J.F."/>
        </authorList>
    </citation>
    <scope>NUCLEOTIDE SEQUENCE [LARGE SCALE GENOMIC DNA]</scope>
</reference>
<protein>
    <recommendedName>
        <fullName evidence="2">DUF8201 domain-containing protein</fullName>
    </recommendedName>
</protein>
<sequence length="520" mass="58560">MLYNILITLEAIFFIYTAYLAGSVLLDLLNFSANTKTGKIAYAITAGLGLASLAGLALAVLGIFNGVFLWLILLAVIALSAPKISSHIFLIRNNLRPTILHGRIREFFRNYPALKIIVIVWLIANFFIVFVPLTGHDTLDYHLPIIEHIIDFKTLPATQNVNSFFLPISGEILYAIPTALFGNQSFPYVFQLLQYGFLILLVSIIFDFTSKLVTKKYLAVAAALSVLAIMDLQRETLHGGYVDLLAFLFGTASVFLVIDHCETKEKKAGLLSLSAVFLGFALGVKYLALFFGAANAIFLIIDGIQHRTLKKTVLSLLRYGLIAAAVGGFWYAKNLVMFGNPVYPMFTSKETTSQVNMFIMERTLPNFLAFPFFRYGQWFIQKVESSSRLIVLLYFSLAYVLAGVSLLIWRKIRKPELFLLIFMELYLALVFLTSHQYRFIIPATLIAPLIVILISDQLFGRVLEKMKPGTQGKIVKTVLIILTVVFSFIFLANLRYFYAKWYYVLGEYTQKEYVGEIGGQ</sequence>
<evidence type="ECO:0000259" key="2">
    <source>
        <dbReference type="Pfam" id="PF26626"/>
    </source>
</evidence>
<feature type="transmembrane region" description="Helical" evidence="1">
    <location>
        <begin position="112"/>
        <end position="133"/>
    </location>
</feature>
<dbReference type="AlphaFoldDB" id="A0A1G2NZ71"/>
<evidence type="ECO:0000313" key="3">
    <source>
        <dbReference type="EMBL" id="OHA41395.1"/>
    </source>
</evidence>
<dbReference type="Proteomes" id="UP000176429">
    <property type="component" value="Unassembled WGS sequence"/>
</dbReference>
<keyword evidence="1" id="KW-0472">Membrane</keyword>
<feature type="domain" description="DUF8201" evidence="2">
    <location>
        <begin position="5"/>
        <end position="443"/>
    </location>
</feature>
<feature type="transmembrane region" description="Helical" evidence="1">
    <location>
        <begin position="188"/>
        <end position="206"/>
    </location>
</feature>
<gene>
    <name evidence="3" type="ORF">A3H68_03810</name>
</gene>
<dbReference type="InterPro" id="IPR058514">
    <property type="entry name" value="DUF8201"/>
</dbReference>
<evidence type="ECO:0000256" key="1">
    <source>
        <dbReference type="SAM" id="Phobius"/>
    </source>
</evidence>
<dbReference type="Pfam" id="PF26626">
    <property type="entry name" value="DUF8201"/>
    <property type="match status" value="1"/>
</dbReference>
<dbReference type="EMBL" id="MHSH01000028">
    <property type="protein sequence ID" value="OHA41395.1"/>
    <property type="molecule type" value="Genomic_DNA"/>
</dbReference>
<feature type="transmembrane region" description="Helical" evidence="1">
    <location>
        <begin position="6"/>
        <end position="28"/>
    </location>
</feature>
<feature type="transmembrane region" description="Helical" evidence="1">
    <location>
        <begin position="389"/>
        <end position="409"/>
    </location>
</feature>
<keyword evidence="1" id="KW-0812">Transmembrane</keyword>
<comment type="caution">
    <text evidence="3">The sequence shown here is derived from an EMBL/GenBank/DDBJ whole genome shotgun (WGS) entry which is preliminary data.</text>
</comment>
<feature type="transmembrane region" description="Helical" evidence="1">
    <location>
        <begin position="40"/>
        <end position="61"/>
    </location>
</feature>
<feature type="transmembrane region" description="Helical" evidence="1">
    <location>
        <begin position="241"/>
        <end position="258"/>
    </location>
</feature>
<evidence type="ECO:0000313" key="4">
    <source>
        <dbReference type="Proteomes" id="UP000176429"/>
    </source>
</evidence>
<proteinExistence type="predicted"/>
<name>A0A1G2NZ71_9BACT</name>
<feature type="transmembrane region" description="Helical" evidence="1">
    <location>
        <begin position="313"/>
        <end position="332"/>
    </location>
</feature>
<accession>A0A1G2NZ71</accession>
<feature type="transmembrane region" description="Helical" evidence="1">
    <location>
        <begin position="479"/>
        <end position="498"/>
    </location>
</feature>
<feature type="transmembrane region" description="Helical" evidence="1">
    <location>
        <begin position="67"/>
        <end position="91"/>
    </location>
</feature>
<keyword evidence="1" id="KW-1133">Transmembrane helix</keyword>
<organism evidence="3 4">
    <name type="scientific">Candidatus Taylorbacteria bacterium RIFCSPLOWO2_02_FULL_46_40</name>
    <dbReference type="NCBI Taxonomy" id="1802329"/>
    <lineage>
        <taxon>Bacteria</taxon>
        <taxon>Candidatus Tayloriibacteriota</taxon>
    </lineage>
</organism>
<feature type="transmembrane region" description="Helical" evidence="1">
    <location>
        <begin position="416"/>
        <end position="433"/>
    </location>
</feature>